<protein>
    <submittedName>
        <fullName evidence="9">Molybdenum cofactor guanylyltransferase</fullName>
    </submittedName>
</protein>
<dbReference type="Gene3D" id="3.90.550.10">
    <property type="entry name" value="Spore Coat Polysaccharide Biosynthesis Protein SpsA, Chain A"/>
    <property type="match status" value="1"/>
</dbReference>
<dbReference type="Pfam" id="PF12804">
    <property type="entry name" value="NTP_transf_3"/>
    <property type="match status" value="1"/>
</dbReference>
<keyword evidence="1" id="KW-0963">Cytoplasm</keyword>
<accession>A0ABT0U3X5</accession>
<evidence type="ECO:0000256" key="5">
    <source>
        <dbReference type="ARBA" id="ARBA00022842"/>
    </source>
</evidence>
<keyword evidence="10" id="KW-1185">Reference proteome</keyword>
<evidence type="ECO:0000256" key="6">
    <source>
        <dbReference type="ARBA" id="ARBA00023134"/>
    </source>
</evidence>
<evidence type="ECO:0000259" key="8">
    <source>
        <dbReference type="Pfam" id="PF12804"/>
    </source>
</evidence>
<dbReference type="CDD" id="cd02503">
    <property type="entry name" value="MobA"/>
    <property type="match status" value="1"/>
</dbReference>
<evidence type="ECO:0000256" key="1">
    <source>
        <dbReference type="ARBA" id="ARBA00022490"/>
    </source>
</evidence>
<keyword evidence="6" id="KW-0342">GTP-binding</keyword>
<dbReference type="GO" id="GO:0016779">
    <property type="term" value="F:nucleotidyltransferase activity"/>
    <property type="evidence" value="ECO:0007669"/>
    <property type="project" value="UniProtKB-KW"/>
</dbReference>
<dbReference type="RefSeq" id="WP_250929256.1">
    <property type="nucleotide sequence ID" value="NZ_JAMQBK010000035.1"/>
</dbReference>
<keyword evidence="4" id="KW-0547">Nucleotide-binding</keyword>
<evidence type="ECO:0000256" key="7">
    <source>
        <dbReference type="ARBA" id="ARBA00023150"/>
    </source>
</evidence>
<keyword evidence="5" id="KW-0460">Magnesium</keyword>
<evidence type="ECO:0000256" key="2">
    <source>
        <dbReference type="ARBA" id="ARBA00022679"/>
    </source>
</evidence>
<dbReference type="InterPro" id="IPR025877">
    <property type="entry name" value="MobA-like_NTP_Trfase"/>
</dbReference>
<keyword evidence="2" id="KW-0808">Transferase</keyword>
<keyword evidence="7" id="KW-0501">Molybdenum cofactor biosynthesis</keyword>
<sequence length="208" mass="22081">MNDRPQQILGVVLAGGRSSRMGRCKAELPHPDGGTFLQHAIGQLSAVCDQIAVSLAADASEVALPDSPDLHTVVDSRPDCGPAEGVSRSLELVGTLRCTGALFTPVDVPRLKAEHLGVLLRQFESTPDRIVCAVTSAIATDDSSVGSLDKTLQPLIAVYPLGMLAELTSLARSHRRSLYRFIQTIDHVTVGLPADVLHNVNSPADLHP</sequence>
<dbReference type="PANTHER" id="PTHR19136:SF81">
    <property type="entry name" value="MOLYBDENUM COFACTOR GUANYLYLTRANSFERASE"/>
    <property type="match status" value="1"/>
</dbReference>
<comment type="caution">
    <text evidence="9">The sequence shown here is derived from an EMBL/GenBank/DDBJ whole genome shotgun (WGS) entry which is preliminary data.</text>
</comment>
<dbReference type="InterPro" id="IPR029044">
    <property type="entry name" value="Nucleotide-diphossugar_trans"/>
</dbReference>
<name>A0ABT0U3X5_9BACT</name>
<evidence type="ECO:0000313" key="9">
    <source>
        <dbReference type="EMBL" id="MCM2371623.1"/>
    </source>
</evidence>
<dbReference type="Proteomes" id="UP001202961">
    <property type="component" value="Unassembled WGS sequence"/>
</dbReference>
<evidence type="ECO:0000313" key="10">
    <source>
        <dbReference type="Proteomes" id="UP001202961"/>
    </source>
</evidence>
<gene>
    <name evidence="9" type="ORF">NB063_13510</name>
</gene>
<evidence type="ECO:0000256" key="3">
    <source>
        <dbReference type="ARBA" id="ARBA00022723"/>
    </source>
</evidence>
<proteinExistence type="predicted"/>
<keyword evidence="9" id="KW-0548">Nucleotidyltransferase</keyword>
<feature type="domain" description="MobA-like NTP transferase" evidence="8">
    <location>
        <begin position="10"/>
        <end position="183"/>
    </location>
</feature>
<dbReference type="SUPFAM" id="SSF53448">
    <property type="entry name" value="Nucleotide-diphospho-sugar transferases"/>
    <property type="match status" value="1"/>
</dbReference>
<keyword evidence="3" id="KW-0479">Metal-binding</keyword>
<dbReference type="PANTHER" id="PTHR19136">
    <property type="entry name" value="MOLYBDENUM COFACTOR GUANYLYLTRANSFERASE"/>
    <property type="match status" value="1"/>
</dbReference>
<dbReference type="EMBL" id="JAMQBK010000035">
    <property type="protein sequence ID" value="MCM2371623.1"/>
    <property type="molecule type" value="Genomic_DNA"/>
</dbReference>
<evidence type="ECO:0000256" key="4">
    <source>
        <dbReference type="ARBA" id="ARBA00022741"/>
    </source>
</evidence>
<dbReference type="InterPro" id="IPR013482">
    <property type="entry name" value="Molybde_CF_guanTrfase"/>
</dbReference>
<organism evidence="9 10">
    <name type="scientific">Aporhodopirellula aestuarii</name>
    <dbReference type="NCBI Taxonomy" id="2950107"/>
    <lineage>
        <taxon>Bacteria</taxon>
        <taxon>Pseudomonadati</taxon>
        <taxon>Planctomycetota</taxon>
        <taxon>Planctomycetia</taxon>
        <taxon>Pirellulales</taxon>
        <taxon>Pirellulaceae</taxon>
        <taxon>Aporhodopirellula</taxon>
    </lineage>
</organism>
<reference evidence="9 10" key="1">
    <citation type="journal article" date="2022" name="Syst. Appl. Microbiol.">
        <title>Rhodopirellula aestuarii sp. nov., a novel member of the genus Rhodopirellula isolated from brackish sediments collected in the Tagus River estuary, Portugal.</title>
        <authorList>
            <person name="Vitorino I.R."/>
            <person name="Klimek D."/>
            <person name="Calusinska M."/>
            <person name="Lobo-da-Cunha A."/>
            <person name="Vasconcelos V."/>
            <person name="Lage O.M."/>
        </authorList>
    </citation>
    <scope>NUCLEOTIDE SEQUENCE [LARGE SCALE GENOMIC DNA]</scope>
    <source>
        <strain evidence="9 10">ICT_H3.1</strain>
    </source>
</reference>